<feature type="non-terminal residue" evidence="6">
    <location>
        <position position="89"/>
    </location>
</feature>
<evidence type="ECO:0000313" key="6">
    <source>
        <dbReference type="EMBL" id="SVB35990.1"/>
    </source>
</evidence>
<evidence type="ECO:0000256" key="4">
    <source>
        <dbReference type="ARBA" id="ARBA00022723"/>
    </source>
</evidence>
<comment type="similarity">
    <text evidence="1">Belongs to the peptidase M42 family.</text>
</comment>
<evidence type="ECO:0000256" key="2">
    <source>
        <dbReference type="ARBA" id="ARBA00022438"/>
    </source>
</evidence>
<name>A0A382DC23_9ZZZZ</name>
<dbReference type="GO" id="GO:0004177">
    <property type="term" value="F:aminopeptidase activity"/>
    <property type="evidence" value="ECO:0007669"/>
    <property type="project" value="UniProtKB-KW"/>
</dbReference>
<keyword evidence="2" id="KW-0031">Aminopeptidase</keyword>
<dbReference type="PANTHER" id="PTHR32481">
    <property type="entry name" value="AMINOPEPTIDASE"/>
    <property type="match status" value="1"/>
</dbReference>
<dbReference type="InterPro" id="IPR051464">
    <property type="entry name" value="Peptidase_M42_aminopept"/>
</dbReference>
<dbReference type="GO" id="GO:0006508">
    <property type="term" value="P:proteolysis"/>
    <property type="evidence" value="ECO:0007669"/>
    <property type="project" value="UniProtKB-KW"/>
</dbReference>
<evidence type="ECO:0000256" key="1">
    <source>
        <dbReference type="ARBA" id="ARBA00006272"/>
    </source>
</evidence>
<evidence type="ECO:0000256" key="5">
    <source>
        <dbReference type="ARBA" id="ARBA00022801"/>
    </source>
</evidence>
<gene>
    <name evidence="6" type="ORF">METZ01_LOCUS188844</name>
</gene>
<evidence type="ECO:0000256" key="3">
    <source>
        <dbReference type="ARBA" id="ARBA00022670"/>
    </source>
</evidence>
<keyword evidence="5" id="KW-0378">Hydrolase</keyword>
<dbReference type="GO" id="GO:0046872">
    <property type="term" value="F:metal ion binding"/>
    <property type="evidence" value="ECO:0007669"/>
    <property type="project" value="UniProtKB-KW"/>
</dbReference>
<dbReference type="SUPFAM" id="SSF53187">
    <property type="entry name" value="Zn-dependent exopeptidases"/>
    <property type="match status" value="1"/>
</dbReference>
<dbReference type="Pfam" id="PF05343">
    <property type="entry name" value="Peptidase_M42"/>
    <property type="match status" value="1"/>
</dbReference>
<dbReference type="Gene3D" id="3.40.630.10">
    <property type="entry name" value="Zn peptidases"/>
    <property type="match status" value="1"/>
</dbReference>
<protein>
    <submittedName>
        <fullName evidence="6">Uncharacterized protein</fullName>
    </submittedName>
</protein>
<dbReference type="AlphaFoldDB" id="A0A382DC23"/>
<keyword evidence="3" id="KW-0645">Protease</keyword>
<dbReference type="Gene3D" id="2.40.30.40">
    <property type="entry name" value="Peptidase M42, domain 2"/>
    <property type="match status" value="1"/>
</dbReference>
<sequence>MPKKSVSPKPPAFLVELLEARSPSGFEDEARAVVAKYIKPKANTFEVDALGSCHATLGLNGSPTLMMAGHIDELGLIIIHVDDKGFLYF</sequence>
<dbReference type="InterPro" id="IPR023367">
    <property type="entry name" value="Peptidase_M42_dom2"/>
</dbReference>
<dbReference type="EMBL" id="UINC01038658">
    <property type="protein sequence ID" value="SVB35990.1"/>
    <property type="molecule type" value="Genomic_DNA"/>
</dbReference>
<keyword evidence="4" id="KW-0479">Metal-binding</keyword>
<accession>A0A382DC23</accession>
<organism evidence="6">
    <name type="scientific">marine metagenome</name>
    <dbReference type="NCBI Taxonomy" id="408172"/>
    <lineage>
        <taxon>unclassified sequences</taxon>
        <taxon>metagenomes</taxon>
        <taxon>ecological metagenomes</taxon>
    </lineage>
</organism>
<dbReference type="InterPro" id="IPR008007">
    <property type="entry name" value="Peptidase_M42"/>
</dbReference>
<dbReference type="PANTHER" id="PTHR32481:SF20">
    <property type="entry name" value="AMINOPEPTIDASE YSDC"/>
    <property type="match status" value="1"/>
</dbReference>
<reference evidence="6" key="1">
    <citation type="submission" date="2018-05" db="EMBL/GenBank/DDBJ databases">
        <authorList>
            <person name="Lanie J.A."/>
            <person name="Ng W.-L."/>
            <person name="Kazmierczak K.M."/>
            <person name="Andrzejewski T.M."/>
            <person name="Davidsen T.M."/>
            <person name="Wayne K.J."/>
            <person name="Tettelin H."/>
            <person name="Glass J.I."/>
            <person name="Rusch D."/>
            <person name="Podicherti R."/>
            <person name="Tsui H.-C.T."/>
            <person name="Winkler M.E."/>
        </authorList>
    </citation>
    <scope>NUCLEOTIDE SEQUENCE</scope>
</reference>
<proteinExistence type="inferred from homology"/>